<keyword evidence="3" id="KW-0966">Cell projection</keyword>
<sequence length="220" mass="25271">MQNLKVGTPLTLELHKPEEEESHRYKCKLVDYDLNNIYIDYPIHMETGRTGFFLEGTQFHASFVGRDQSVYWFKTKVVARKKMNIPVIALPFPGMDELRRIQRRKYVRVEASVDVAVEGEHAAFPTVTQDISGGGLMILQPAGDLLIQGEIIQLTVVVPMNSGDTHYREMTGKVIRTIEANETQPARVSVEFIEIPEKDRQLIIRYCFEQQMQSRMKALN</sequence>
<feature type="domain" description="PilZ" evidence="1">
    <location>
        <begin position="102"/>
        <end position="209"/>
    </location>
</feature>
<dbReference type="Pfam" id="PF07238">
    <property type="entry name" value="PilZ"/>
    <property type="match status" value="1"/>
</dbReference>
<dbReference type="Gene3D" id="2.40.10.220">
    <property type="entry name" value="predicted glycosyltransferase like domains"/>
    <property type="match status" value="1"/>
</dbReference>
<organism evidence="3 4">
    <name type="scientific">Halobacillus dabanensis</name>
    <dbReference type="NCBI Taxonomy" id="240302"/>
    <lineage>
        <taxon>Bacteria</taxon>
        <taxon>Bacillati</taxon>
        <taxon>Bacillota</taxon>
        <taxon>Bacilli</taxon>
        <taxon>Bacillales</taxon>
        <taxon>Bacillaceae</taxon>
        <taxon>Halobacillus</taxon>
    </lineage>
</organism>
<evidence type="ECO:0000313" key="3">
    <source>
        <dbReference type="EMBL" id="SFK01032.1"/>
    </source>
</evidence>
<evidence type="ECO:0000259" key="1">
    <source>
        <dbReference type="Pfam" id="PF07238"/>
    </source>
</evidence>
<feature type="domain" description="Type III secretion system flagellar brake protein YcgR PilZN" evidence="2">
    <location>
        <begin position="5"/>
        <end position="93"/>
    </location>
</feature>
<dbReference type="RefSeq" id="WP_075036738.1">
    <property type="nucleotide sequence ID" value="NZ_FOSB01000006.1"/>
</dbReference>
<name>A0A1I3W0S1_HALDA</name>
<dbReference type="Pfam" id="PF12945">
    <property type="entry name" value="PilZNR"/>
    <property type="match status" value="1"/>
</dbReference>
<dbReference type="EMBL" id="FOSB01000006">
    <property type="protein sequence ID" value="SFK01032.1"/>
    <property type="molecule type" value="Genomic_DNA"/>
</dbReference>
<dbReference type="SUPFAM" id="SSF141371">
    <property type="entry name" value="PilZ domain-like"/>
    <property type="match status" value="2"/>
</dbReference>
<keyword evidence="3" id="KW-0282">Flagellum</keyword>
<dbReference type="AlphaFoldDB" id="A0A1I3W0S1"/>
<reference evidence="4" key="1">
    <citation type="submission" date="2016-10" db="EMBL/GenBank/DDBJ databases">
        <authorList>
            <person name="Varghese N."/>
            <person name="Submissions S."/>
        </authorList>
    </citation>
    <scope>NUCLEOTIDE SEQUENCE [LARGE SCALE GENOMIC DNA]</scope>
    <source>
        <strain evidence="4">CGMCC 1.3704</strain>
    </source>
</reference>
<accession>A0A1I3W0S1</accession>
<evidence type="ECO:0000259" key="2">
    <source>
        <dbReference type="Pfam" id="PF12945"/>
    </source>
</evidence>
<dbReference type="OrthoDB" id="1951449at2"/>
<gene>
    <name evidence="3" type="ORF">SAMN04487936_106126</name>
</gene>
<proteinExistence type="predicted"/>
<dbReference type="Proteomes" id="UP000183557">
    <property type="component" value="Unassembled WGS sequence"/>
</dbReference>
<keyword evidence="4" id="KW-1185">Reference proteome</keyword>
<evidence type="ECO:0000313" key="4">
    <source>
        <dbReference type="Proteomes" id="UP000183557"/>
    </source>
</evidence>
<protein>
    <submittedName>
        <fullName evidence="3">C-di-GMP-binding flagellar brake protein YcgR, contains PilZNR and PilZ domains</fullName>
    </submittedName>
</protein>
<dbReference type="InterPro" id="IPR009926">
    <property type="entry name" value="T3SS_YcgR_PilZN"/>
</dbReference>
<keyword evidence="3" id="KW-0969">Cilium</keyword>
<dbReference type="InterPro" id="IPR009875">
    <property type="entry name" value="PilZ_domain"/>
</dbReference>
<dbReference type="GO" id="GO:0035438">
    <property type="term" value="F:cyclic-di-GMP binding"/>
    <property type="evidence" value="ECO:0007669"/>
    <property type="project" value="InterPro"/>
</dbReference>